<dbReference type="Pfam" id="PF07729">
    <property type="entry name" value="FCD"/>
    <property type="match status" value="1"/>
</dbReference>
<dbReference type="InterPro" id="IPR011711">
    <property type="entry name" value="GntR_C"/>
</dbReference>
<evidence type="ECO:0000313" key="6">
    <source>
        <dbReference type="Proteomes" id="UP000233731"/>
    </source>
</evidence>
<reference evidence="5 6" key="1">
    <citation type="submission" date="2017-10" db="EMBL/GenBank/DDBJ databases">
        <title>Bifidobacterium genomics.</title>
        <authorList>
            <person name="Lugli G.A."/>
            <person name="Milani C."/>
            <person name="Mancabelli L."/>
        </authorList>
    </citation>
    <scope>NUCLEOTIDE SEQUENCE [LARGE SCALE GENOMIC DNA]</scope>
    <source>
        <strain evidence="5 6">1460B</strain>
    </source>
</reference>
<dbReference type="SUPFAM" id="SSF48008">
    <property type="entry name" value="GntR ligand-binding domain-like"/>
    <property type="match status" value="1"/>
</dbReference>
<dbReference type="Gene3D" id="1.10.10.10">
    <property type="entry name" value="Winged helix-like DNA-binding domain superfamily/Winged helix DNA-binding domain"/>
    <property type="match status" value="1"/>
</dbReference>
<dbReference type="GO" id="GO:0003677">
    <property type="term" value="F:DNA binding"/>
    <property type="evidence" value="ECO:0007669"/>
    <property type="project" value="UniProtKB-KW"/>
</dbReference>
<sequence>MRCQELDSISAGSLILLNRLKMSPVARVAFVERSRTPDDGTAAEGTLHDRLLDQWGAAIVDGAIAPGDRLPVPDLDSQRPSRTVTREVTRVLQAMGLVTVKRKVGATVNPRRLWNIFDPRVIEWRLRGPGRGRTLHELSELRACVEPMAAQLAASHADQDQWAKLTRAAIDMVANADRADGPDYLRADETFHRTLLEASGNAMFAALGDVIASVLSGRTRHELMPRKADEKALRLHGDVAALIRRGDAEGARHAMDWIVDESDRAIEHMTRKDSEDFVPAADEESSEF</sequence>
<dbReference type="EMBL" id="PCHJ01000006">
    <property type="protein sequence ID" value="PKV10344.1"/>
    <property type="molecule type" value="Genomic_DNA"/>
</dbReference>
<protein>
    <submittedName>
        <fullName evidence="5">GntR-family transcriptional regulator</fullName>
    </submittedName>
</protein>
<dbReference type="InterPro" id="IPR000524">
    <property type="entry name" value="Tscrpt_reg_HTH_GntR"/>
</dbReference>
<name>A0A2N3RCY4_9BIFI</name>
<evidence type="ECO:0000256" key="2">
    <source>
        <dbReference type="ARBA" id="ARBA00023125"/>
    </source>
</evidence>
<keyword evidence="1" id="KW-0805">Transcription regulation</keyword>
<feature type="domain" description="HTH gntR-type" evidence="4">
    <location>
        <begin position="45"/>
        <end position="111"/>
    </location>
</feature>
<keyword evidence="2" id="KW-0238">DNA-binding</keyword>
<dbReference type="PANTHER" id="PTHR43537">
    <property type="entry name" value="TRANSCRIPTIONAL REGULATOR, GNTR FAMILY"/>
    <property type="match status" value="1"/>
</dbReference>
<evidence type="ECO:0000313" key="5">
    <source>
        <dbReference type="EMBL" id="PKV10344.1"/>
    </source>
</evidence>
<dbReference type="Proteomes" id="UP000233731">
    <property type="component" value="Unassembled WGS sequence"/>
</dbReference>
<evidence type="ECO:0000256" key="3">
    <source>
        <dbReference type="ARBA" id="ARBA00023163"/>
    </source>
</evidence>
<dbReference type="PROSITE" id="PS50949">
    <property type="entry name" value="HTH_GNTR"/>
    <property type="match status" value="1"/>
</dbReference>
<dbReference type="SUPFAM" id="SSF46785">
    <property type="entry name" value="Winged helix' DNA-binding domain"/>
    <property type="match status" value="1"/>
</dbReference>
<dbReference type="SMART" id="SM00895">
    <property type="entry name" value="FCD"/>
    <property type="match status" value="1"/>
</dbReference>
<dbReference type="Gene3D" id="1.20.120.530">
    <property type="entry name" value="GntR ligand-binding domain-like"/>
    <property type="match status" value="1"/>
</dbReference>
<gene>
    <name evidence="5" type="ORF">CQR44_0151</name>
</gene>
<proteinExistence type="predicted"/>
<evidence type="ECO:0000256" key="1">
    <source>
        <dbReference type="ARBA" id="ARBA00023015"/>
    </source>
</evidence>
<dbReference type="InterPro" id="IPR036388">
    <property type="entry name" value="WH-like_DNA-bd_sf"/>
</dbReference>
<keyword evidence="3" id="KW-0804">Transcription</keyword>
<organism evidence="5 6">
    <name type="scientific">Bifidobacterium asteroides</name>
    <dbReference type="NCBI Taxonomy" id="1684"/>
    <lineage>
        <taxon>Bacteria</taxon>
        <taxon>Bacillati</taxon>
        <taxon>Actinomycetota</taxon>
        <taxon>Actinomycetes</taxon>
        <taxon>Bifidobacteriales</taxon>
        <taxon>Bifidobacteriaceae</taxon>
        <taxon>Bifidobacterium</taxon>
    </lineage>
</organism>
<dbReference type="GO" id="GO:0003700">
    <property type="term" value="F:DNA-binding transcription factor activity"/>
    <property type="evidence" value="ECO:0007669"/>
    <property type="project" value="InterPro"/>
</dbReference>
<dbReference type="PANTHER" id="PTHR43537:SF44">
    <property type="entry name" value="GNTR FAMILY REGULATORY PROTEIN"/>
    <property type="match status" value="1"/>
</dbReference>
<evidence type="ECO:0000259" key="4">
    <source>
        <dbReference type="PROSITE" id="PS50949"/>
    </source>
</evidence>
<dbReference type="AlphaFoldDB" id="A0A2N3RCY4"/>
<comment type="caution">
    <text evidence="5">The sequence shown here is derived from an EMBL/GenBank/DDBJ whole genome shotgun (WGS) entry which is preliminary data.</text>
</comment>
<accession>A0A2N3RCY4</accession>
<dbReference type="InterPro" id="IPR008920">
    <property type="entry name" value="TF_FadR/GntR_C"/>
</dbReference>
<dbReference type="InterPro" id="IPR036390">
    <property type="entry name" value="WH_DNA-bd_sf"/>
</dbReference>